<feature type="transmembrane region" description="Helical" evidence="6">
    <location>
        <begin position="93"/>
        <end position="113"/>
    </location>
</feature>
<evidence type="ECO:0000313" key="7">
    <source>
        <dbReference type="EMBL" id="KHJ93977.1"/>
    </source>
</evidence>
<protein>
    <recommendedName>
        <fullName evidence="6">Battenin</fullName>
    </recommendedName>
</protein>
<dbReference type="GO" id="GO:0051453">
    <property type="term" value="P:regulation of intracellular pH"/>
    <property type="evidence" value="ECO:0007669"/>
    <property type="project" value="TreeGrafter"/>
</dbReference>
<dbReference type="InterPro" id="IPR003492">
    <property type="entry name" value="Battenin_disease_Cln3"/>
</dbReference>
<dbReference type="Pfam" id="PF02487">
    <property type="entry name" value="CLN3"/>
    <property type="match status" value="1"/>
</dbReference>
<accession>A0A0B1TDR1</accession>
<dbReference type="EMBL" id="KN550519">
    <property type="protein sequence ID" value="KHJ93977.1"/>
    <property type="molecule type" value="Genomic_DNA"/>
</dbReference>
<feature type="transmembrane region" description="Helical" evidence="6">
    <location>
        <begin position="120"/>
        <end position="143"/>
    </location>
</feature>
<name>A0A0B1TDR1_OESDE</name>
<keyword evidence="8" id="KW-1185">Reference proteome</keyword>
<evidence type="ECO:0000256" key="1">
    <source>
        <dbReference type="ARBA" id="ARBA00004127"/>
    </source>
</evidence>
<dbReference type="Proteomes" id="UP000053660">
    <property type="component" value="Unassembled WGS sequence"/>
</dbReference>
<evidence type="ECO:0000256" key="3">
    <source>
        <dbReference type="ARBA" id="ARBA00022692"/>
    </source>
</evidence>
<dbReference type="OrthoDB" id="5965864at2759"/>
<gene>
    <name evidence="7" type="ORF">OESDEN_06101</name>
</gene>
<feature type="transmembrane region" description="Helical" evidence="6">
    <location>
        <begin position="155"/>
        <end position="177"/>
    </location>
</feature>
<feature type="transmembrane region" description="Helical" evidence="6">
    <location>
        <begin position="65"/>
        <end position="87"/>
    </location>
</feature>
<organism evidence="7 8">
    <name type="scientific">Oesophagostomum dentatum</name>
    <name type="common">Nodular worm</name>
    <dbReference type="NCBI Taxonomy" id="61180"/>
    <lineage>
        <taxon>Eukaryota</taxon>
        <taxon>Metazoa</taxon>
        <taxon>Ecdysozoa</taxon>
        <taxon>Nematoda</taxon>
        <taxon>Chromadorea</taxon>
        <taxon>Rhabditida</taxon>
        <taxon>Rhabditina</taxon>
        <taxon>Rhabditomorpha</taxon>
        <taxon>Strongyloidea</taxon>
        <taxon>Strongylidae</taxon>
        <taxon>Oesophagostomum</taxon>
    </lineage>
</organism>
<comment type="similarity">
    <text evidence="2 6">Belongs to the battenin family.</text>
</comment>
<evidence type="ECO:0000256" key="2">
    <source>
        <dbReference type="ARBA" id="ARBA00007467"/>
    </source>
</evidence>
<comment type="caution">
    <text evidence="6">Lacks conserved residue(s) required for the propagation of feature annotation.</text>
</comment>
<evidence type="ECO:0000256" key="5">
    <source>
        <dbReference type="ARBA" id="ARBA00023136"/>
    </source>
</evidence>
<keyword evidence="6" id="KW-0458">Lysosome</keyword>
<proteinExistence type="inferred from homology"/>
<dbReference type="GO" id="GO:0012505">
    <property type="term" value="C:endomembrane system"/>
    <property type="evidence" value="ECO:0007669"/>
    <property type="project" value="UniProtKB-SubCell"/>
</dbReference>
<keyword evidence="4 6" id="KW-1133">Transmembrane helix</keyword>
<evidence type="ECO:0000256" key="6">
    <source>
        <dbReference type="RuleBase" id="RU361113"/>
    </source>
</evidence>
<dbReference type="AlphaFoldDB" id="A0A0B1TDR1"/>
<keyword evidence="3 6" id="KW-0812">Transmembrane</keyword>
<comment type="subcellular location">
    <subcellularLocation>
        <location evidence="1">Endomembrane system</location>
        <topology evidence="1">Multi-pass membrane protein</topology>
    </subcellularLocation>
    <subcellularLocation>
        <location evidence="6">Lysosome membrane</location>
        <topology evidence="6">Multi-pass membrane protein</topology>
    </subcellularLocation>
</comment>
<dbReference type="SUPFAM" id="SSF103473">
    <property type="entry name" value="MFS general substrate transporter"/>
    <property type="match status" value="1"/>
</dbReference>
<dbReference type="PRINTS" id="PR01315">
    <property type="entry name" value="BATTENIN"/>
</dbReference>
<dbReference type="PANTHER" id="PTHR10981:SF8">
    <property type="entry name" value="BATTENIN"/>
    <property type="match status" value="1"/>
</dbReference>
<dbReference type="GO" id="GO:0007040">
    <property type="term" value="P:lysosome organization"/>
    <property type="evidence" value="ECO:0007669"/>
    <property type="project" value="TreeGrafter"/>
</dbReference>
<dbReference type="InterPro" id="IPR036259">
    <property type="entry name" value="MFS_trans_sf"/>
</dbReference>
<reference evidence="7 8" key="1">
    <citation type="submission" date="2014-03" db="EMBL/GenBank/DDBJ databases">
        <title>Draft genome of the hookworm Oesophagostomum dentatum.</title>
        <authorList>
            <person name="Mitreva M."/>
        </authorList>
    </citation>
    <scope>NUCLEOTIDE SEQUENCE [LARGE SCALE GENOMIC DNA]</scope>
    <source>
        <strain evidence="7 8">OD-Hann</strain>
    </source>
</reference>
<dbReference type="GO" id="GO:0005765">
    <property type="term" value="C:lysosomal membrane"/>
    <property type="evidence" value="ECO:0007669"/>
    <property type="project" value="UniProtKB-SubCell"/>
</dbReference>
<sequence length="210" mass="22872">MLSAAEDIMAIQEGGNVTQQIQNCEDHITSRHCTTVSTGAVLIADNLPSLVVKLTFPFFMHRIPFVFRHLFVCLLQSASYFVVAFSVNVPMSLAGVCFAAFGSGIGEISYLALASHYPALAIAAWSSGTGAAGLLGSFSYAFLTDRSMGNLQPKVALLIQLFVPAVFALTYFFILVVPKDVYQPGWHPRTWIAPEEEDVSFLNLADEDRS</sequence>
<evidence type="ECO:0000313" key="8">
    <source>
        <dbReference type="Proteomes" id="UP000053660"/>
    </source>
</evidence>
<keyword evidence="5 6" id="KW-0472">Membrane</keyword>
<dbReference type="PANTHER" id="PTHR10981">
    <property type="entry name" value="BATTENIN"/>
    <property type="match status" value="1"/>
</dbReference>
<evidence type="ECO:0000256" key="4">
    <source>
        <dbReference type="ARBA" id="ARBA00022989"/>
    </source>
</evidence>